<feature type="compositionally biased region" description="Basic and acidic residues" evidence="1">
    <location>
        <begin position="18"/>
        <end position="31"/>
    </location>
</feature>
<evidence type="ECO:0000256" key="2">
    <source>
        <dbReference type="SAM" id="Phobius"/>
    </source>
</evidence>
<feature type="transmembrane region" description="Helical" evidence="2">
    <location>
        <begin position="170"/>
        <end position="189"/>
    </location>
</feature>
<keyword evidence="2" id="KW-0472">Membrane</keyword>
<accession>A9EXN7</accession>
<protein>
    <recommendedName>
        <fullName evidence="5">TFIIE beta domain-containing protein</fullName>
    </recommendedName>
</protein>
<evidence type="ECO:0008006" key="5">
    <source>
        <dbReference type="Google" id="ProtNLM"/>
    </source>
</evidence>
<name>A9EXN7_SORC5</name>
<dbReference type="KEGG" id="scl:sce7300"/>
<keyword evidence="2" id="KW-1133">Transmembrane helix</keyword>
<dbReference type="AlphaFoldDB" id="A9EXN7"/>
<keyword evidence="4" id="KW-1185">Reference proteome</keyword>
<proteinExistence type="predicted"/>
<evidence type="ECO:0000256" key="1">
    <source>
        <dbReference type="SAM" id="MobiDB-lite"/>
    </source>
</evidence>
<reference evidence="3 4" key="1">
    <citation type="journal article" date="2007" name="Nat. Biotechnol.">
        <title>Complete genome sequence of the myxobacterium Sorangium cellulosum.</title>
        <authorList>
            <person name="Schneiker S."/>
            <person name="Perlova O."/>
            <person name="Kaiser O."/>
            <person name="Gerth K."/>
            <person name="Alici A."/>
            <person name="Altmeyer M.O."/>
            <person name="Bartels D."/>
            <person name="Bekel T."/>
            <person name="Beyer S."/>
            <person name="Bode E."/>
            <person name="Bode H.B."/>
            <person name="Bolten C.J."/>
            <person name="Choudhuri J.V."/>
            <person name="Doss S."/>
            <person name="Elnakady Y.A."/>
            <person name="Frank B."/>
            <person name="Gaigalat L."/>
            <person name="Goesmann A."/>
            <person name="Groeger C."/>
            <person name="Gross F."/>
            <person name="Jelsbak L."/>
            <person name="Jelsbak L."/>
            <person name="Kalinowski J."/>
            <person name="Kegler C."/>
            <person name="Knauber T."/>
            <person name="Konietzny S."/>
            <person name="Kopp M."/>
            <person name="Krause L."/>
            <person name="Krug D."/>
            <person name="Linke B."/>
            <person name="Mahmud T."/>
            <person name="Martinez-Arias R."/>
            <person name="McHardy A.C."/>
            <person name="Merai M."/>
            <person name="Meyer F."/>
            <person name="Mormann S."/>
            <person name="Munoz-Dorado J."/>
            <person name="Perez J."/>
            <person name="Pradella S."/>
            <person name="Rachid S."/>
            <person name="Raddatz G."/>
            <person name="Rosenau F."/>
            <person name="Rueckert C."/>
            <person name="Sasse F."/>
            <person name="Scharfe M."/>
            <person name="Schuster S.C."/>
            <person name="Suen G."/>
            <person name="Treuner-Lange A."/>
            <person name="Velicer G.J."/>
            <person name="Vorholter F.-J."/>
            <person name="Weissman K.J."/>
            <person name="Welch R.D."/>
            <person name="Wenzel S.C."/>
            <person name="Whitworth D.E."/>
            <person name="Wilhelm S."/>
            <person name="Wittmann C."/>
            <person name="Bloecker H."/>
            <person name="Puehler A."/>
            <person name="Mueller R."/>
        </authorList>
    </citation>
    <scope>NUCLEOTIDE SEQUENCE [LARGE SCALE GENOMIC DNA]</scope>
    <source>
        <strain evidence="4">So ce56</strain>
    </source>
</reference>
<evidence type="ECO:0000313" key="3">
    <source>
        <dbReference type="EMBL" id="CAN97469.1"/>
    </source>
</evidence>
<dbReference type="RefSeq" id="WP_012239908.1">
    <property type="nucleotide sequence ID" value="NC_010162.1"/>
</dbReference>
<keyword evidence="2" id="KW-0812">Transmembrane</keyword>
<dbReference type="Proteomes" id="UP000002139">
    <property type="component" value="Chromosome"/>
</dbReference>
<dbReference type="HOGENOM" id="CLU_888266_0_0_7"/>
<dbReference type="STRING" id="448385.sce7300"/>
<sequence length="313" mass="32400">MARPKKPVKPRAPSGPLAERRQPEYVDGHARDRGHRPLGPIRERAVSDASPGAARCRVCDAALAPEGDRCPQCGAAARAEACPHCGGVTGASAHPELRFACDACGGPRVPVADDRVERSGREVPLLQKARAAASARSVWRAAGVAASALLGFELFLFAVLLLVLGASVGLFTAGLLTMAPVGAFALWALRRAKSRSRDIAPALDAAWVSVASDVARQAEGPLTAGGLASTLRIAESQAEELLALLEVNDVVRGAVSPAGEFGYAPKLRVGAARGEDQGEAGAESVAHALAAEEEAFAAEPLTQRTAHVDPAKR</sequence>
<organism evidence="3 4">
    <name type="scientific">Sorangium cellulosum (strain So ce56)</name>
    <name type="common">Polyangium cellulosum (strain So ce56)</name>
    <dbReference type="NCBI Taxonomy" id="448385"/>
    <lineage>
        <taxon>Bacteria</taxon>
        <taxon>Pseudomonadati</taxon>
        <taxon>Myxococcota</taxon>
        <taxon>Polyangia</taxon>
        <taxon>Polyangiales</taxon>
        <taxon>Polyangiaceae</taxon>
        <taxon>Sorangium</taxon>
    </lineage>
</organism>
<dbReference type="eggNOG" id="COG2260">
    <property type="taxonomic scope" value="Bacteria"/>
</dbReference>
<dbReference type="EMBL" id="AM746676">
    <property type="protein sequence ID" value="CAN97469.1"/>
    <property type="molecule type" value="Genomic_DNA"/>
</dbReference>
<feature type="region of interest" description="Disordered" evidence="1">
    <location>
        <begin position="1"/>
        <end position="47"/>
    </location>
</feature>
<feature type="transmembrane region" description="Helical" evidence="2">
    <location>
        <begin position="138"/>
        <end position="164"/>
    </location>
</feature>
<dbReference type="BioCyc" id="SCEL448385:SCE_RS37395-MONOMER"/>
<gene>
    <name evidence="3" type="ordered locus">sce7300</name>
</gene>
<evidence type="ECO:0000313" key="4">
    <source>
        <dbReference type="Proteomes" id="UP000002139"/>
    </source>
</evidence>